<evidence type="ECO:0000259" key="3">
    <source>
        <dbReference type="PROSITE" id="PS50115"/>
    </source>
</evidence>
<evidence type="ECO:0000313" key="4">
    <source>
        <dbReference type="EMBL" id="KAG0253192.1"/>
    </source>
</evidence>
<keyword evidence="1" id="KW-0863">Zinc-finger</keyword>
<keyword evidence="5" id="KW-1185">Reference proteome</keyword>
<feature type="compositionally biased region" description="Low complexity" evidence="2">
    <location>
        <begin position="345"/>
        <end position="355"/>
    </location>
</feature>
<sequence>MGTHISKVKSVDLDSWTVEQVENMIKWGNEKANMYWEARLPESHIPNEHTSGIDPWIRSKYEHKQFAKKGSIPDPSELGPIDEAMLMDLYGKSESHSRTHAQMNRSAESSGSFTGMIAPPPANPTRSSFPKKPASSGVQGADLFSIGQTSSSAKASPVPAPQEDFFGLNDPTPTKPQQTQSPKPASNTATQDLFSMNAPSSTSAAPATNQTTAAKAPNTDWKNSIMSLYGNQSSTPRPSSNGFNMGQQAAPMGQLQGMDAFGFGQAPVQQRQEPQQHNPWGNDDGFGAMQAAAPASSGSSFDTFGFTSNNNNGFGNAVAASGPKPANTGFGQSNNGMPQGGDFFSAIAGAAGSPAASPPPSNNKNTSAFGDLTWN</sequence>
<evidence type="ECO:0000256" key="1">
    <source>
        <dbReference type="PROSITE-ProRule" id="PRU00288"/>
    </source>
</evidence>
<dbReference type="OrthoDB" id="10266696at2759"/>
<protein>
    <recommendedName>
        <fullName evidence="3">Arf-GAP domain-containing protein</fullName>
    </recommendedName>
</protein>
<feature type="region of interest" description="Disordered" evidence="2">
    <location>
        <begin position="94"/>
        <end position="249"/>
    </location>
</feature>
<organism evidence="4 5">
    <name type="scientific">Mortierella polycephala</name>
    <dbReference type="NCBI Taxonomy" id="41804"/>
    <lineage>
        <taxon>Eukaryota</taxon>
        <taxon>Fungi</taxon>
        <taxon>Fungi incertae sedis</taxon>
        <taxon>Mucoromycota</taxon>
        <taxon>Mortierellomycotina</taxon>
        <taxon>Mortierellomycetes</taxon>
        <taxon>Mortierellales</taxon>
        <taxon>Mortierellaceae</taxon>
        <taxon>Mortierella</taxon>
    </lineage>
</organism>
<feature type="compositionally biased region" description="Polar residues" evidence="2">
    <location>
        <begin position="100"/>
        <end position="113"/>
    </location>
</feature>
<dbReference type="PANTHER" id="PTHR45705:SF1">
    <property type="entry name" value="FI20236P1"/>
    <property type="match status" value="1"/>
</dbReference>
<dbReference type="GO" id="GO:0008270">
    <property type="term" value="F:zinc ion binding"/>
    <property type="evidence" value="ECO:0007669"/>
    <property type="project" value="UniProtKB-KW"/>
</dbReference>
<dbReference type="PROSITE" id="PS50115">
    <property type="entry name" value="ARFGAP"/>
    <property type="match status" value="1"/>
</dbReference>
<evidence type="ECO:0000313" key="5">
    <source>
        <dbReference type="Proteomes" id="UP000726737"/>
    </source>
</evidence>
<feature type="compositionally biased region" description="Polar residues" evidence="2">
    <location>
        <begin position="362"/>
        <end position="375"/>
    </location>
</feature>
<dbReference type="PANTHER" id="PTHR45705">
    <property type="entry name" value="FI20236P1"/>
    <property type="match status" value="1"/>
</dbReference>
<dbReference type="SUPFAM" id="SSF57863">
    <property type="entry name" value="ArfGap/RecO-like zinc finger"/>
    <property type="match status" value="1"/>
</dbReference>
<keyword evidence="1" id="KW-0479">Metal-binding</keyword>
<feature type="region of interest" description="Disordered" evidence="2">
    <location>
        <begin position="325"/>
        <end position="375"/>
    </location>
</feature>
<dbReference type="AlphaFoldDB" id="A0A9P6TYX3"/>
<dbReference type="Pfam" id="PF01412">
    <property type="entry name" value="ArfGap"/>
    <property type="match status" value="1"/>
</dbReference>
<feature type="domain" description="Arf-GAP" evidence="3">
    <location>
        <begin position="1"/>
        <end position="78"/>
    </location>
</feature>
<feature type="compositionally biased region" description="Polar residues" evidence="2">
    <location>
        <begin position="220"/>
        <end position="247"/>
    </location>
</feature>
<name>A0A9P6TYX3_9FUNG</name>
<keyword evidence="1" id="KW-0862">Zinc</keyword>
<feature type="compositionally biased region" description="Low complexity" evidence="2">
    <location>
        <begin position="197"/>
        <end position="219"/>
    </location>
</feature>
<evidence type="ECO:0000256" key="2">
    <source>
        <dbReference type="SAM" id="MobiDB-lite"/>
    </source>
</evidence>
<dbReference type="SMART" id="SM00105">
    <property type="entry name" value="ArfGap"/>
    <property type="match status" value="1"/>
</dbReference>
<dbReference type="InterPro" id="IPR001164">
    <property type="entry name" value="ArfGAP_dom"/>
</dbReference>
<dbReference type="GO" id="GO:0005737">
    <property type="term" value="C:cytoplasm"/>
    <property type="evidence" value="ECO:0007669"/>
    <property type="project" value="TreeGrafter"/>
</dbReference>
<dbReference type="EMBL" id="JAAAJA010000473">
    <property type="protein sequence ID" value="KAG0253192.1"/>
    <property type="molecule type" value="Genomic_DNA"/>
</dbReference>
<dbReference type="Gene3D" id="1.10.220.150">
    <property type="entry name" value="Arf GTPase activating protein"/>
    <property type="match status" value="1"/>
</dbReference>
<gene>
    <name evidence="4" type="ORF">BG011_006498</name>
</gene>
<dbReference type="InterPro" id="IPR038508">
    <property type="entry name" value="ArfGAP_dom_sf"/>
</dbReference>
<dbReference type="Proteomes" id="UP000726737">
    <property type="component" value="Unassembled WGS sequence"/>
</dbReference>
<dbReference type="InterPro" id="IPR037278">
    <property type="entry name" value="ARFGAP/RecO"/>
</dbReference>
<feature type="compositionally biased region" description="Low complexity" evidence="2">
    <location>
        <begin position="171"/>
        <end position="184"/>
    </location>
</feature>
<reference evidence="4" key="1">
    <citation type="journal article" date="2020" name="Fungal Divers.">
        <title>Resolving the Mortierellaceae phylogeny through synthesis of multi-gene phylogenetics and phylogenomics.</title>
        <authorList>
            <person name="Vandepol N."/>
            <person name="Liber J."/>
            <person name="Desiro A."/>
            <person name="Na H."/>
            <person name="Kennedy M."/>
            <person name="Barry K."/>
            <person name="Grigoriev I.V."/>
            <person name="Miller A.N."/>
            <person name="O'Donnell K."/>
            <person name="Stajich J.E."/>
            <person name="Bonito G."/>
        </authorList>
    </citation>
    <scope>NUCLEOTIDE SEQUENCE</scope>
    <source>
        <strain evidence="4">KOD948</strain>
    </source>
</reference>
<dbReference type="InterPro" id="IPR051718">
    <property type="entry name" value="ARF_GTPase-activating"/>
</dbReference>
<feature type="compositionally biased region" description="Polar residues" evidence="2">
    <location>
        <begin position="185"/>
        <end position="194"/>
    </location>
</feature>
<comment type="caution">
    <text evidence="4">The sequence shown here is derived from an EMBL/GenBank/DDBJ whole genome shotgun (WGS) entry which is preliminary data.</text>
</comment>
<proteinExistence type="predicted"/>
<dbReference type="GO" id="GO:0005096">
    <property type="term" value="F:GTPase activator activity"/>
    <property type="evidence" value="ECO:0007669"/>
    <property type="project" value="InterPro"/>
</dbReference>
<accession>A0A9P6TYX3</accession>